<dbReference type="Gene3D" id="2.40.50.230">
    <property type="entry name" value="Gp5 N-terminal domain"/>
    <property type="match status" value="1"/>
</dbReference>
<dbReference type="InterPro" id="IPR037026">
    <property type="entry name" value="Vgr_OB-fold_dom_sf"/>
</dbReference>
<accession>A0ABU0H6K9</accession>
<evidence type="ECO:0000313" key="2">
    <source>
        <dbReference type="EMBL" id="MDQ0437946.1"/>
    </source>
</evidence>
<dbReference type="EMBL" id="JAUSVO010000003">
    <property type="protein sequence ID" value="MDQ0437946.1"/>
    <property type="molecule type" value="Genomic_DNA"/>
</dbReference>
<comment type="caution">
    <text evidence="2">The sequence shown here is derived from an EMBL/GenBank/DDBJ whole genome shotgun (WGS) entry which is preliminary data.</text>
</comment>
<evidence type="ECO:0000259" key="1">
    <source>
        <dbReference type="Pfam" id="PF18352"/>
    </source>
</evidence>
<name>A0ABU0H6K9_9HYPH</name>
<sequence length="220" mass="23027">MDLRQRFADPTEQQDAAGRGLQAGMWTAVPCTIVSVDYGKQTCSVQPTQKVAVRKPDGSQEWQSLPVLPDAPLHFPGGGGVSLTFPVKAGDEALAIIASRPTDSWQQSGGEQQQNARRMHDLSDAFVMVGFRSNPKALSGMSSDAVQLRSDDGLASIALKPNGQMDINTPGAINIAAASDVNYTGTINVTGDIVLNGISLKTHKHTGVTTGGDNTGGPVS</sequence>
<proteinExistence type="predicted"/>
<gene>
    <name evidence="2" type="ORF">QO014_002338</name>
</gene>
<dbReference type="Proteomes" id="UP001241603">
    <property type="component" value="Unassembled WGS sequence"/>
</dbReference>
<dbReference type="Pfam" id="PF18352">
    <property type="entry name" value="Gp138_N"/>
    <property type="match status" value="1"/>
</dbReference>
<reference evidence="2 3" key="1">
    <citation type="submission" date="2023-07" db="EMBL/GenBank/DDBJ databases">
        <title>Genomic Encyclopedia of Type Strains, Phase IV (KMG-IV): sequencing the most valuable type-strain genomes for metagenomic binning, comparative biology and taxonomic classification.</title>
        <authorList>
            <person name="Goeker M."/>
        </authorList>
    </citation>
    <scope>NUCLEOTIDE SEQUENCE [LARGE SCALE GENOMIC DNA]</scope>
    <source>
        <strain evidence="2 3">B6-8</strain>
    </source>
</reference>
<dbReference type="Pfam" id="PF18946">
    <property type="entry name" value="Apex"/>
    <property type="match status" value="1"/>
</dbReference>
<dbReference type="InterPro" id="IPR041599">
    <property type="entry name" value="Gp138_N"/>
</dbReference>
<feature type="domain" description="Phage protein Gp138 N-terminal" evidence="1">
    <location>
        <begin position="29"/>
        <end position="130"/>
    </location>
</feature>
<dbReference type="RefSeq" id="WP_266348872.1">
    <property type="nucleotide sequence ID" value="NZ_JAPKNG010000003.1"/>
</dbReference>
<organism evidence="2 3">
    <name type="scientific">Kaistia dalseonensis</name>
    <dbReference type="NCBI Taxonomy" id="410840"/>
    <lineage>
        <taxon>Bacteria</taxon>
        <taxon>Pseudomonadati</taxon>
        <taxon>Pseudomonadota</taxon>
        <taxon>Alphaproteobacteria</taxon>
        <taxon>Hyphomicrobiales</taxon>
        <taxon>Kaistiaceae</taxon>
        <taxon>Kaistia</taxon>
    </lineage>
</organism>
<keyword evidence="3" id="KW-1185">Reference proteome</keyword>
<protein>
    <recommendedName>
        <fullName evidence="1">Phage protein Gp138 N-terminal domain-containing protein</fullName>
    </recommendedName>
</protein>
<dbReference type="InterPro" id="IPR044033">
    <property type="entry name" value="GpV-like_apex"/>
</dbReference>
<evidence type="ECO:0000313" key="3">
    <source>
        <dbReference type="Proteomes" id="UP001241603"/>
    </source>
</evidence>